<reference evidence="11" key="2">
    <citation type="submission" date="2025-08" db="UniProtKB">
        <authorList>
            <consortium name="Ensembl"/>
        </authorList>
    </citation>
    <scope>IDENTIFICATION</scope>
</reference>
<dbReference type="Ensembl" id="ENSLOCT00000008035.1">
    <property type="protein sequence ID" value="ENSLOCP00000008025.1"/>
    <property type="gene ID" value="ENSLOCG00000006642.1"/>
</dbReference>
<evidence type="ECO:0000313" key="12">
    <source>
        <dbReference type="Proteomes" id="UP000018468"/>
    </source>
</evidence>
<keyword evidence="7" id="KW-0325">Glycoprotein</keyword>
<evidence type="ECO:0000313" key="11">
    <source>
        <dbReference type="Ensembl" id="ENSLOCP00000008025.1"/>
    </source>
</evidence>
<name>W5MI16_LEPOC</name>
<evidence type="ECO:0000256" key="2">
    <source>
        <dbReference type="ARBA" id="ARBA00009671"/>
    </source>
</evidence>
<evidence type="ECO:0000259" key="9">
    <source>
        <dbReference type="Pfam" id="PF04547"/>
    </source>
</evidence>
<comment type="subcellular location">
    <subcellularLocation>
        <location evidence="1">Cell membrane</location>
        <topology evidence="1">Multi-pass membrane protein</topology>
    </subcellularLocation>
    <subcellularLocation>
        <location evidence="8">Membrane</location>
        <topology evidence="8">Multi-pass membrane protein</topology>
    </subcellularLocation>
</comment>
<dbReference type="AlphaFoldDB" id="W5MI16"/>
<dbReference type="GO" id="GO:1902476">
    <property type="term" value="P:chloride transmembrane transport"/>
    <property type="evidence" value="ECO:0000318"/>
    <property type="project" value="GO_Central"/>
</dbReference>
<dbReference type="Pfam" id="PF04547">
    <property type="entry name" value="Anoctamin"/>
    <property type="match status" value="1"/>
</dbReference>
<dbReference type="Bgee" id="ENSLOCG00000006642">
    <property type="expression patterns" value="Expressed in ovary and 8 other cell types or tissues"/>
</dbReference>
<evidence type="ECO:0000256" key="7">
    <source>
        <dbReference type="ARBA" id="ARBA00023180"/>
    </source>
</evidence>
<feature type="domain" description="Anoctamin transmembrane" evidence="9">
    <location>
        <begin position="143"/>
        <end position="688"/>
    </location>
</feature>
<keyword evidence="6 8" id="KW-0472">Membrane</keyword>
<sequence length="705" mass="80672">DYVLVCRNIEDEQESESHKKQVAFIQQLENKGFQIASLLCNTSKMFVLNWPRESFSKCEQISYADACHVLISPYIMILSSRIRVAHFILFNTYLNNGEGLKDLLHEHVFETTFSLHEEEKQKELREKWARWTACFQWQPIDDVRNYLGEKVALYFLWLGWYTTLLIPAAILGMVVFLNGLAFFDNNPVISEVCDANTMMCPLCDKKCPVWQLSETCTYAKVTHLFDNEGTVFFAMFMAVWATVFLEFWKRHRAEYVCKWKVFNWCEEEEELILDVVDNPSCQPQPYLHSYLRSTLVLILVTLMLVLIIGLAQALVVFRVVATVFLALTHNVLISLFQVNSNNNFFETTLWLMVNRKVALYLCNLEKTRSFAATETSFTVKMFTFQFFTLFSSLIYVAFFLGRINGRPGNYVRIAGKWRLEEVSSPPCAAPLKLSVAWLVFCRRSRAEKPHLQIWAPLQPPRLASSCVHLICSRQWCVLGPCSGQSEEVLVAPYRRVSSDKSRLVSVAVLQFSFTTIFVAAFPLAPLLALLNNIIEIRLDAIKMVSLERRLVPIKTNNIGVWYNVLKAVGVLAVIANGLVIGITSDFIPRLVYKYRYGPCANGTATHLHCMTGYINNTLSTVTVKYCTLSAPQTELRPSPASSTLSCKKPYLDCFLPALFLSVQHIAVIFKFIAAWFVPDVPLKVVNARLEDKLQRLKQELRCVQR</sequence>
<feature type="transmembrane region" description="Helical" evidence="8">
    <location>
        <begin position="503"/>
        <end position="524"/>
    </location>
</feature>
<dbReference type="EMBL" id="AHAT01030668">
    <property type="status" value="NOT_ANNOTATED_CDS"/>
    <property type="molecule type" value="Genomic_DNA"/>
</dbReference>
<organism evidence="11 12">
    <name type="scientific">Lepisosteus oculatus</name>
    <name type="common">Spotted gar</name>
    <dbReference type="NCBI Taxonomy" id="7918"/>
    <lineage>
        <taxon>Eukaryota</taxon>
        <taxon>Metazoa</taxon>
        <taxon>Chordata</taxon>
        <taxon>Craniata</taxon>
        <taxon>Vertebrata</taxon>
        <taxon>Euteleostomi</taxon>
        <taxon>Actinopterygii</taxon>
        <taxon>Neopterygii</taxon>
        <taxon>Holostei</taxon>
        <taxon>Semionotiformes</taxon>
        <taxon>Lepisosteidae</taxon>
        <taxon>Lepisosteus</taxon>
    </lineage>
</organism>
<dbReference type="GO" id="GO:0005886">
    <property type="term" value="C:plasma membrane"/>
    <property type="evidence" value="ECO:0000318"/>
    <property type="project" value="GO_Central"/>
</dbReference>
<dbReference type="eggNOG" id="KOG2514">
    <property type="taxonomic scope" value="Eukaryota"/>
</dbReference>
<feature type="transmembrane region" description="Helical" evidence="8">
    <location>
        <begin position="294"/>
        <end position="327"/>
    </location>
</feature>
<keyword evidence="3" id="KW-1003">Cell membrane</keyword>
<feature type="transmembrane region" description="Helical" evidence="8">
    <location>
        <begin position="654"/>
        <end position="677"/>
    </location>
</feature>
<dbReference type="EMBL" id="AHAT01030666">
    <property type="status" value="NOT_ANNOTATED_CDS"/>
    <property type="molecule type" value="Genomic_DNA"/>
</dbReference>
<dbReference type="HOGENOM" id="CLU_006685_3_1_1"/>
<feature type="transmembrane region" description="Helical" evidence="8">
    <location>
        <begin position="230"/>
        <end position="248"/>
    </location>
</feature>
<dbReference type="Proteomes" id="UP000018468">
    <property type="component" value="Linkage group LG27"/>
</dbReference>
<dbReference type="GO" id="GO:0005254">
    <property type="term" value="F:chloride channel activity"/>
    <property type="evidence" value="ECO:0000318"/>
    <property type="project" value="GO_Central"/>
</dbReference>
<evidence type="ECO:0000256" key="1">
    <source>
        <dbReference type="ARBA" id="ARBA00004651"/>
    </source>
</evidence>
<dbReference type="FunCoup" id="W5MI16">
    <property type="interactions" value="15"/>
</dbReference>
<dbReference type="EMBL" id="AHAT01030665">
    <property type="status" value="NOT_ANNOTATED_CDS"/>
    <property type="molecule type" value="Genomic_DNA"/>
</dbReference>
<keyword evidence="4 8" id="KW-0812">Transmembrane</keyword>
<keyword evidence="5 8" id="KW-1133">Transmembrane helix</keyword>
<comment type="caution">
    <text evidence="8">Lacks conserved residue(s) required for the propagation of feature annotation.</text>
</comment>
<dbReference type="PANTHER" id="PTHR12308">
    <property type="entry name" value="ANOCTAMIN"/>
    <property type="match status" value="1"/>
</dbReference>
<dbReference type="EMBL" id="AHAT01030667">
    <property type="status" value="NOT_ANNOTATED_CDS"/>
    <property type="molecule type" value="Genomic_DNA"/>
</dbReference>
<evidence type="ECO:0000256" key="8">
    <source>
        <dbReference type="RuleBase" id="RU280814"/>
    </source>
</evidence>
<dbReference type="GO" id="GO:0046983">
    <property type="term" value="F:protein dimerization activity"/>
    <property type="evidence" value="ECO:0007669"/>
    <property type="project" value="InterPro"/>
</dbReference>
<evidence type="ECO:0000256" key="6">
    <source>
        <dbReference type="ARBA" id="ARBA00023136"/>
    </source>
</evidence>
<dbReference type="InterPro" id="IPR032394">
    <property type="entry name" value="Anoct_dimer"/>
</dbReference>
<feature type="transmembrane region" description="Helical" evidence="8">
    <location>
        <begin position="567"/>
        <end position="587"/>
    </location>
</feature>
<dbReference type="PANTHER" id="PTHR12308:SF37">
    <property type="entry name" value="ANOCTAMIN-9"/>
    <property type="match status" value="1"/>
</dbReference>
<dbReference type="EMBL" id="AHAT01030669">
    <property type="status" value="NOT_ANNOTATED_CDS"/>
    <property type="molecule type" value="Genomic_DNA"/>
</dbReference>
<dbReference type="EMBL" id="AHAT01030670">
    <property type="status" value="NOT_ANNOTATED_CDS"/>
    <property type="molecule type" value="Genomic_DNA"/>
</dbReference>
<evidence type="ECO:0000259" key="10">
    <source>
        <dbReference type="Pfam" id="PF16178"/>
    </source>
</evidence>
<dbReference type="OMA" id="KTWARWR"/>
<evidence type="ECO:0000256" key="5">
    <source>
        <dbReference type="ARBA" id="ARBA00022989"/>
    </source>
</evidence>
<protein>
    <recommendedName>
        <fullName evidence="8">Anoctamin</fullName>
    </recommendedName>
</protein>
<proteinExistence type="inferred from homology"/>
<dbReference type="InterPro" id="IPR049452">
    <property type="entry name" value="Anoctamin_TM"/>
</dbReference>
<dbReference type="STRING" id="7918.ENSLOCP00000008025"/>
<comment type="similarity">
    <text evidence="2 8">Belongs to the anoctamin family.</text>
</comment>
<reference evidence="11" key="3">
    <citation type="submission" date="2025-09" db="UniProtKB">
        <authorList>
            <consortium name="Ensembl"/>
        </authorList>
    </citation>
    <scope>IDENTIFICATION</scope>
</reference>
<feature type="transmembrane region" description="Helical" evidence="8">
    <location>
        <begin position="154"/>
        <end position="177"/>
    </location>
</feature>
<keyword evidence="12" id="KW-1185">Reference proteome</keyword>
<dbReference type="Pfam" id="PF16178">
    <property type="entry name" value="Anoct_dimer"/>
    <property type="match status" value="1"/>
</dbReference>
<dbReference type="GeneTree" id="ENSGT00940000158300"/>
<accession>W5MI16</accession>
<dbReference type="InterPro" id="IPR007632">
    <property type="entry name" value="Anoctamin"/>
</dbReference>
<dbReference type="EMBL" id="AHAT01030664">
    <property type="status" value="NOT_ANNOTATED_CDS"/>
    <property type="molecule type" value="Genomic_DNA"/>
</dbReference>
<feature type="transmembrane region" description="Helical" evidence="8">
    <location>
        <begin position="382"/>
        <end position="400"/>
    </location>
</feature>
<feature type="domain" description="Anoctamin dimerisation" evidence="10">
    <location>
        <begin position="79"/>
        <end position="140"/>
    </location>
</feature>
<reference evidence="12" key="1">
    <citation type="submission" date="2011-12" db="EMBL/GenBank/DDBJ databases">
        <title>The Draft Genome of Lepisosteus oculatus.</title>
        <authorList>
            <consortium name="The Broad Institute Genome Assembly &amp; Analysis Group"/>
            <consortium name="Computational R&amp;D Group"/>
            <consortium name="and Sequencing Platform"/>
            <person name="Di Palma F."/>
            <person name="Alfoldi J."/>
            <person name="Johnson J."/>
            <person name="Berlin A."/>
            <person name="Gnerre S."/>
            <person name="Jaffe D."/>
            <person name="MacCallum I."/>
            <person name="Young S."/>
            <person name="Walker B.J."/>
            <person name="Lander E.S."/>
            <person name="Lindblad-Toh K."/>
        </authorList>
    </citation>
    <scope>NUCLEOTIDE SEQUENCE [LARGE SCALE GENOMIC DNA]</scope>
</reference>
<dbReference type="InParanoid" id="W5MI16"/>
<evidence type="ECO:0000256" key="4">
    <source>
        <dbReference type="ARBA" id="ARBA00022692"/>
    </source>
</evidence>
<evidence type="ECO:0000256" key="3">
    <source>
        <dbReference type="ARBA" id="ARBA00022475"/>
    </source>
</evidence>